<feature type="region of interest" description="Disordered" evidence="1">
    <location>
        <begin position="186"/>
        <end position="283"/>
    </location>
</feature>
<evidence type="ECO:0000313" key="3">
    <source>
        <dbReference type="Proteomes" id="UP001054252"/>
    </source>
</evidence>
<feature type="compositionally biased region" description="Polar residues" evidence="1">
    <location>
        <begin position="186"/>
        <end position="198"/>
    </location>
</feature>
<dbReference type="EMBL" id="BPVZ01000001">
    <property type="protein sequence ID" value="GKU86778.1"/>
    <property type="molecule type" value="Genomic_DNA"/>
</dbReference>
<comment type="caution">
    <text evidence="2">The sequence shown here is derived from an EMBL/GenBank/DDBJ whole genome shotgun (WGS) entry which is preliminary data.</text>
</comment>
<feature type="compositionally biased region" description="Basic residues" evidence="1">
    <location>
        <begin position="273"/>
        <end position="283"/>
    </location>
</feature>
<proteinExistence type="predicted"/>
<keyword evidence="3" id="KW-1185">Reference proteome</keyword>
<organism evidence="2 3">
    <name type="scientific">Rubroshorea leprosula</name>
    <dbReference type="NCBI Taxonomy" id="152421"/>
    <lineage>
        <taxon>Eukaryota</taxon>
        <taxon>Viridiplantae</taxon>
        <taxon>Streptophyta</taxon>
        <taxon>Embryophyta</taxon>
        <taxon>Tracheophyta</taxon>
        <taxon>Spermatophyta</taxon>
        <taxon>Magnoliopsida</taxon>
        <taxon>eudicotyledons</taxon>
        <taxon>Gunneridae</taxon>
        <taxon>Pentapetalae</taxon>
        <taxon>rosids</taxon>
        <taxon>malvids</taxon>
        <taxon>Malvales</taxon>
        <taxon>Dipterocarpaceae</taxon>
        <taxon>Rubroshorea</taxon>
    </lineage>
</organism>
<evidence type="ECO:0000313" key="2">
    <source>
        <dbReference type="EMBL" id="GKU86778.1"/>
    </source>
</evidence>
<protein>
    <submittedName>
        <fullName evidence="2">Uncharacterized protein</fullName>
    </submittedName>
</protein>
<dbReference type="Proteomes" id="UP001054252">
    <property type="component" value="Unassembled WGS sequence"/>
</dbReference>
<reference evidence="2 3" key="1">
    <citation type="journal article" date="2021" name="Commun. Biol.">
        <title>The genome of Shorea leprosula (Dipterocarpaceae) highlights the ecological relevance of drought in aseasonal tropical rainforests.</title>
        <authorList>
            <person name="Ng K.K.S."/>
            <person name="Kobayashi M.J."/>
            <person name="Fawcett J.A."/>
            <person name="Hatakeyama M."/>
            <person name="Paape T."/>
            <person name="Ng C.H."/>
            <person name="Ang C.C."/>
            <person name="Tnah L.H."/>
            <person name="Lee C.T."/>
            <person name="Nishiyama T."/>
            <person name="Sese J."/>
            <person name="O'Brien M.J."/>
            <person name="Copetti D."/>
            <person name="Mohd Noor M.I."/>
            <person name="Ong R.C."/>
            <person name="Putra M."/>
            <person name="Sireger I.Z."/>
            <person name="Indrioko S."/>
            <person name="Kosugi Y."/>
            <person name="Izuno A."/>
            <person name="Isagi Y."/>
            <person name="Lee S.L."/>
            <person name="Shimizu K.K."/>
        </authorList>
    </citation>
    <scope>NUCLEOTIDE SEQUENCE [LARGE SCALE GENOMIC DNA]</scope>
    <source>
        <strain evidence="2">214</strain>
    </source>
</reference>
<accession>A0AAV5HD97</accession>
<name>A0AAV5HD97_9ROSI</name>
<sequence length="283" mass="31261">MGSSRVVPSPTTSTIVSPHIRLTDITVPQQQGNAPALAQQLVAPMTQLLPQSNPGMIPEMRQPPVVPSPITQKDVTLTIKNQPTMHSYMPNFQVAAGPSLQFETITNVKSSPPVTMAPTAAEKLHTPFSLPAYVSRSQTQSQLQSQPSLTSDPLFTHAYSSRVPLGNIDAVTDLWRARQGLASTPYSQANQNNYNTSLGGPVQPQLEPGPPLEGNEFVSNKGFESWSPDKSSTRSPGYVPRRNLGPGTNPRWGYRPDNSWQQGSSEYWDHNRQGNRRWRDRRR</sequence>
<dbReference type="AlphaFoldDB" id="A0AAV5HD97"/>
<evidence type="ECO:0000256" key="1">
    <source>
        <dbReference type="SAM" id="MobiDB-lite"/>
    </source>
</evidence>
<gene>
    <name evidence="2" type="ORF">SLEP1_g1257</name>
</gene>